<proteinExistence type="predicted"/>
<dbReference type="RefSeq" id="WP_358637065.1">
    <property type="nucleotide sequence ID" value="NZ_JBFAEV010000010.1"/>
</dbReference>
<evidence type="ECO:0000313" key="3">
    <source>
        <dbReference type="Proteomes" id="UP001620295"/>
    </source>
</evidence>
<feature type="region of interest" description="Disordered" evidence="1">
    <location>
        <begin position="177"/>
        <end position="236"/>
    </location>
</feature>
<dbReference type="EMBL" id="JBJDQH010000001">
    <property type="protein sequence ID" value="MFK4263608.1"/>
    <property type="molecule type" value="Genomic_DNA"/>
</dbReference>
<sequence>MTEHGKSDNDPITQLKNSLAALNQEVVNLKKGQAAFDQKYEAKIERGLGKSDFAAVLGAAALANIGFSALKVDETGVFLLGKQLFTWPHLRTPQERVAAAEKKLAARTDQLQTAVTGFREKLAVVEDHYRELEETRRQRAQPGNGSDRGLYGAQRFQEERLGRELRSLDQMEGRVRKAEARVRGSREKVVTEERRIEQAEEDARRARRETESHLQSLNRDLRGLGEQANQLRERLG</sequence>
<organism evidence="2 3">
    <name type="scientific">Streptomyces milbemycinicus</name>
    <dbReference type="NCBI Taxonomy" id="476552"/>
    <lineage>
        <taxon>Bacteria</taxon>
        <taxon>Bacillati</taxon>
        <taxon>Actinomycetota</taxon>
        <taxon>Actinomycetes</taxon>
        <taxon>Kitasatosporales</taxon>
        <taxon>Streptomycetaceae</taxon>
        <taxon>Streptomyces</taxon>
    </lineage>
</organism>
<gene>
    <name evidence="2" type="ORF">ACI2L5_01525</name>
</gene>
<evidence type="ECO:0000313" key="2">
    <source>
        <dbReference type="EMBL" id="MFK4263608.1"/>
    </source>
</evidence>
<evidence type="ECO:0000256" key="1">
    <source>
        <dbReference type="SAM" id="MobiDB-lite"/>
    </source>
</evidence>
<name>A0ABW8LDP0_9ACTN</name>
<comment type="caution">
    <text evidence="2">The sequence shown here is derived from an EMBL/GenBank/DDBJ whole genome shotgun (WGS) entry which is preliminary data.</text>
</comment>
<dbReference type="Proteomes" id="UP001620295">
    <property type="component" value="Unassembled WGS sequence"/>
</dbReference>
<accession>A0ABW8LDP0</accession>
<feature type="region of interest" description="Disordered" evidence="1">
    <location>
        <begin position="133"/>
        <end position="153"/>
    </location>
</feature>
<reference evidence="2 3" key="1">
    <citation type="submission" date="2024-11" db="EMBL/GenBank/DDBJ databases">
        <title>The Natural Products Discovery Center: Release of the First 8490 Sequenced Strains for Exploring Actinobacteria Biosynthetic Diversity.</title>
        <authorList>
            <person name="Kalkreuter E."/>
            <person name="Kautsar S.A."/>
            <person name="Yang D."/>
            <person name="Bader C.D."/>
            <person name="Teijaro C.N."/>
            <person name="Fluegel L."/>
            <person name="Davis C.M."/>
            <person name="Simpson J.R."/>
            <person name="Lauterbach L."/>
            <person name="Steele A.D."/>
            <person name="Gui C."/>
            <person name="Meng S."/>
            <person name="Li G."/>
            <person name="Viehrig K."/>
            <person name="Ye F."/>
            <person name="Su P."/>
            <person name="Kiefer A.F."/>
            <person name="Nichols A."/>
            <person name="Cepeda A.J."/>
            <person name="Yan W."/>
            <person name="Fan B."/>
            <person name="Jiang Y."/>
            <person name="Adhikari A."/>
            <person name="Zheng C.-J."/>
            <person name="Schuster L."/>
            <person name="Cowan T.M."/>
            <person name="Smanski M.J."/>
            <person name="Chevrette M.G."/>
            <person name="De Carvalho L.P.S."/>
            <person name="Shen B."/>
        </authorList>
    </citation>
    <scope>NUCLEOTIDE SEQUENCE [LARGE SCALE GENOMIC DNA]</scope>
    <source>
        <strain evidence="2 3">NPDC020863</strain>
    </source>
</reference>
<protein>
    <submittedName>
        <fullName evidence="2">Uncharacterized protein</fullName>
    </submittedName>
</protein>
<feature type="compositionally biased region" description="Basic and acidic residues" evidence="1">
    <location>
        <begin position="177"/>
        <end position="212"/>
    </location>
</feature>
<keyword evidence="3" id="KW-1185">Reference proteome</keyword>